<dbReference type="GO" id="GO:0016887">
    <property type="term" value="F:ATP hydrolysis activity"/>
    <property type="evidence" value="ECO:0007669"/>
    <property type="project" value="InterPro"/>
</dbReference>
<dbReference type="PANTHER" id="PTHR45644:SF56">
    <property type="entry name" value="AAA ATPASE, PUTATIVE (AFU_ORTHOLOGUE AFUA_2G12920)-RELATED"/>
    <property type="match status" value="1"/>
</dbReference>
<dbReference type="InterPro" id="IPR003593">
    <property type="entry name" value="AAA+_ATPase"/>
</dbReference>
<feature type="region of interest" description="Disordered" evidence="6">
    <location>
        <begin position="387"/>
        <end position="419"/>
    </location>
</feature>
<dbReference type="InterPro" id="IPR027417">
    <property type="entry name" value="P-loop_NTPase"/>
</dbReference>
<feature type="compositionally biased region" description="Pro residues" evidence="6">
    <location>
        <begin position="1204"/>
        <end position="1218"/>
    </location>
</feature>
<reference evidence="8" key="1">
    <citation type="journal article" date="2020" name="Stud. Mycol.">
        <title>101 Dothideomycetes genomes: a test case for predicting lifestyles and emergence of pathogens.</title>
        <authorList>
            <person name="Haridas S."/>
            <person name="Albert R."/>
            <person name="Binder M."/>
            <person name="Bloem J."/>
            <person name="Labutti K."/>
            <person name="Salamov A."/>
            <person name="Andreopoulos B."/>
            <person name="Baker S."/>
            <person name="Barry K."/>
            <person name="Bills G."/>
            <person name="Bluhm B."/>
            <person name="Cannon C."/>
            <person name="Castanera R."/>
            <person name="Culley D."/>
            <person name="Daum C."/>
            <person name="Ezra D."/>
            <person name="Gonzalez J."/>
            <person name="Henrissat B."/>
            <person name="Kuo A."/>
            <person name="Liang C."/>
            <person name="Lipzen A."/>
            <person name="Lutzoni F."/>
            <person name="Magnuson J."/>
            <person name="Mondo S."/>
            <person name="Nolan M."/>
            <person name="Ohm R."/>
            <person name="Pangilinan J."/>
            <person name="Park H.-J."/>
            <person name="Ramirez L."/>
            <person name="Alfaro M."/>
            <person name="Sun H."/>
            <person name="Tritt A."/>
            <person name="Yoshinaga Y."/>
            <person name="Zwiers L.-H."/>
            <person name="Turgeon B."/>
            <person name="Goodwin S."/>
            <person name="Spatafora J."/>
            <person name="Crous P."/>
            <person name="Grigoriev I."/>
        </authorList>
    </citation>
    <scope>NUCLEOTIDE SEQUENCE</scope>
    <source>
        <strain evidence="8">CBS 279.74</strain>
    </source>
</reference>
<keyword evidence="3" id="KW-1000">Mitochondrion outer membrane</keyword>
<dbReference type="InterPro" id="IPR003960">
    <property type="entry name" value="ATPase_AAA_CS"/>
</dbReference>
<proteinExistence type="predicted"/>
<gene>
    <name evidence="8" type="ORF">K504DRAFT_468691</name>
</gene>
<dbReference type="Pfam" id="PF24581">
    <property type="entry name" value="DUF7608"/>
    <property type="match status" value="1"/>
</dbReference>
<organism evidence="8 9">
    <name type="scientific">Pleomassaria siparia CBS 279.74</name>
    <dbReference type="NCBI Taxonomy" id="1314801"/>
    <lineage>
        <taxon>Eukaryota</taxon>
        <taxon>Fungi</taxon>
        <taxon>Dikarya</taxon>
        <taxon>Ascomycota</taxon>
        <taxon>Pezizomycotina</taxon>
        <taxon>Dothideomycetes</taxon>
        <taxon>Pleosporomycetidae</taxon>
        <taxon>Pleosporales</taxon>
        <taxon>Pleomassariaceae</taxon>
        <taxon>Pleomassaria</taxon>
    </lineage>
</organism>
<dbReference type="OrthoDB" id="39734at2759"/>
<feature type="region of interest" description="Disordered" evidence="6">
    <location>
        <begin position="1110"/>
        <end position="1227"/>
    </location>
</feature>
<feature type="compositionally biased region" description="Acidic residues" evidence="6">
    <location>
        <begin position="398"/>
        <end position="409"/>
    </location>
</feature>
<evidence type="ECO:0000256" key="4">
    <source>
        <dbReference type="ARBA" id="ARBA00022840"/>
    </source>
</evidence>
<dbReference type="PANTHER" id="PTHR45644">
    <property type="entry name" value="AAA ATPASE, PUTATIVE (AFU_ORTHOLOGUE AFUA_2G12920)-RELATED-RELATED"/>
    <property type="match status" value="1"/>
</dbReference>
<feature type="compositionally biased region" description="Polar residues" evidence="6">
    <location>
        <begin position="465"/>
        <end position="477"/>
    </location>
</feature>
<keyword evidence="4" id="KW-0067">ATP-binding</keyword>
<keyword evidence="2" id="KW-0547">Nucleotide-binding</keyword>
<dbReference type="InterPro" id="IPR003959">
    <property type="entry name" value="ATPase_AAA_core"/>
</dbReference>
<evidence type="ECO:0000256" key="2">
    <source>
        <dbReference type="ARBA" id="ARBA00022741"/>
    </source>
</evidence>
<accession>A0A6G1K631</accession>
<evidence type="ECO:0000256" key="3">
    <source>
        <dbReference type="ARBA" id="ARBA00022787"/>
    </source>
</evidence>
<evidence type="ECO:0000313" key="9">
    <source>
        <dbReference type="Proteomes" id="UP000799428"/>
    </source>
</evidence>
<dbReference type="PROSITE" id="PS00674">
    <property type="entry name" value="AAA"/>
    <property type="match status" value="1"/>
</dbReference>
<feature type="compositionally biased region" description="Low complexity" evidence="6">
    <location>
        <begin position="1118"/>
        <end position="1150"/>
    </location>
</feature>
<dbReference type="Pfam" id="PF17862">
    <property type="entry name" value="AAA_lid_3"/>
    <property type="match status" value="1"/>
</dbReference>
<evidence type="ECO:0000256" key="1">
    <source>
        <dbReference type="ARBA" id="ARBA00004572"/>
    </source>
</evidence>
<dbReference type="SMART" id="SM00382">
    <property type="entry name" value="AAA"/>
    <property type="match status" value="1"/>
</dbReference>
<keyword evidence="3" id="KW-0472">Membrane</keyword>
<dbReference type="InterPro" id="IPR056027">
    <property type="entry name" value="DUF7608"/>
</dbReference>
<feature type="compositionally biased region" description="Acidic residues" evidence="6">
    <location>
        <begin position="1151"/>
        <end position="1163"/>
    </location>
</feature>
<evidence type="ECO:0000259" key="7">
    <source>
        <dbReference type="SMART" id="SM00382"/>
    </source>
</evidence>
<feature type="domain" description="AAA+ ATPase" evidence="7">
    <location>
        <begin position="907"/>
        <end position="1041"/>
    </location>
</feature>
<name>A0A6G1K631_9PLEO</name>
<keyword evidence="5" id="KW-0496">Mitochondrion</keyword>
<dbReference type="GO" id="GO:0005524">
    <property type="term" value="F:ATP binding"/>
    <property type="evidence" value="ECO:0007669"/>
    <property type="project" value="UniProtKB-KW"/>
</dbReference>
<evidence type="ECO:0000313" key="8">
    <source>
        <dbReference type="EMBL" id="KAF2708349.1"/>
    </source>
</evidence>
<dbReference type="GO" id="GO:0005741">
    <property type="term" value="C:mitochondrial outer membrane"/>
    <property type="evidence" value="ECO:0007669"/>
    <property type="project" value="UniProtKB-SubCell"/>
</dbReference>
<sequence>MYAVVRPALRSGSTATPLIQILRCRRYPSPLNLRLRSRSFHATRSLTQTPNAPPSANNASADESDVVKNDSAKAATEEAGEQTDAGVAAEDLEVIAQKLQRSREMTRRYTAALRRTQRKNRVQDMPPIHIPEWFLKTRVALREDCPQDVEQEKTVSLTITHTESGKHATCSLPFWSYARGVSNISEMVQAMWRSKGLTEEQRKEFARDFAKRIGVADETIVKALERGEELNIPDLSGKSIALLETSRKAEFNASERRANSSVKGPDVESAMDPQDAAFAHEQDRSGRRISPLILAEIRATIAASLSTNLPTTDSFPSSKTNLVLHSPSDDSEPLLVKSIYAIAAELEADVIRLQPQDIAQIIGDYIGEGPEPSPHSIRSLGYETYKSGPEFGNGMEESASEDAVEDEADPNANVPSSPEFLGMAFPGDFGRKPFGLSILANVKDAITHLKSMESLSPRQGEDSPADSQSRNQSQSEVQLEDLKIATCLEVLIDSNELKRAHGLTRHAENAGASHENDGASHEKSDDPSFFSYSITSSTELDLSSCMPPSAQSDFTFTVNVQPFARTTKGRPKSTIIHVQDIKELDATQYGGRILEKLTDIVRRRRLAGEHIMILGTTCSLDLTPELTSAGVHGLQSDHAAEPFRVIVVPVAPLEVLGGAGILEGVQQHDVTTAIRARAFQQRPPSAQDFKIKSINMWHIRDMLRRLDPVATEGMTSEEEGLHKEVQFRHVLSKSFYWGVMSYDEVHRVSLIALGLHLTDPHSTQLSWVHVTLAMGLMRASDEVKCAHVAHQKATETEIAKSKRARFMEQIERRQSQPGADRLQKRSAVRNLEEPNAAARAMQLTRIAMSATPYEKRLMPGIANPDQIKTTFDQVHVPKETVEAIRSLTSLSLLRPDAFDYGVLATEKISGALLYGPPGTGKTMLAKATAKESGSTVLEVSGSSIMDKYVGEGEKNVSAIFSLARKLSPCIVFIDEADAILASRNSGRERTSHRDILNQFLKEWDGLNDLSVFVMVATNRPFDLDDAVIRRLPRRLLVDLPTQEDRREILKIHLKGEQLDESVDLEDLSKRTPLYSGSDLKNVAVSAALACVKEENENAAIAAAKAASEAEAEAEAEAESQAKAASETAGETDTSATATETKAKSETLATEADTEEPTTEEDTETSNPATEEKESEDPGATAATIAQVEALLTKAEKALNLTPSTTPPPPSQVSPPSTPPRLVRGQKYTFPERRILHARHFDAALLDISASISEDMASLGAVKKFDEQYGDRKGRRKKNAYGFGVQEQKESNARVRG</sequence>
<dbReference type="InterPro" id="IPR051701">
    <property type="entry name" value="Mito_OM_Translocase_MSP1"/>
</dbReference>
<dbReference type="Pfam" id="PF00004">
    <property type="entry name" value="AAA"/>
    <property type="match status" value="1"/>
</dbReference>
<feature type="region of interest" description="Disordered" evidence="6">
    <location>
        <begin position="452"/>
        <end position="477"/>
    </location>
</feature>
<dbReference type="Proteomes" id="UP000799428">
    <property type="component" value="Unassembled WGS sequence"/>
</dbReference>
<feature type="region of interest" description="Disordered" evidence="6">
    <location>
        <begin position="44"/>
        <end position="84"/>
    </location>
</feature>
<keyword evidence="9" id="KW-1185">Reference proteome</keyword>
<dbReference type="InterPro" id="IPR041569">
    <property type="entry name" value="AAA_lid_3"/>
</dbReference>
<dbReference type="Gene3D" id="1.10.8.60">
    <property type="match status" value="1"/>
</dbReference>
<dbReference type="Gene3D" id="3.40.50.300">
    <property type="entry name" value="P-loop containing nucleotide triphosphate hydrolases"/>
    <property type="match status" value="1"/>
</dbReference>
<comment type="subcellular location">
    <subcellularLocation>
        <location evidence="1">Mitochondrion outer membrane</location>
        <topology evidence="1">Single-pass membrane protein</topology>
    </subcellularLocation>
</comment>
<protein>
    <submittedName>
        <fullName evidence="8">AAA-domain-containing protein</fullName>
    </submittedName>
</protein>
<dbReference type="SUPFAM" id="SSF52540">
    <property type="entry name" value="P-loop containing nucleoside triphosphate hydrolases"/>
    <property type="match status" value="1"/>
</dbReference>
<dbReference type="EMBL" id="MU005772">
    <property type="protein sequence ID" value="KAF2708349.1"/>
    <property type="molecule type" value="Genomic_DNA"/>
</dbReference>
<evidence type="ECO:0000256" key="5">
    <source>
        <dbReference type="ARBA" id="ARBA00023128"/>
    </source>
</evidence>
<evidence type="ECO:0000256" key="6">
    <source>
        <dbReference type="SAM" id="MobiDB-lite"/>
    </source>
</evidence>